<accession>A0A9Q0U4U9</accession>
<evidence type="ECO:0000313" key="2">
    <source>
        <dbReference type="Proteomes" id="UP001151752"/>
    </source>
</evidence>
<organism evidence="1 2">
    <name type="scientific">Salix koriyanagi</name>
    <dbReference type="NCBI Taxonomy" id="2511006"/>
    <lineage>
        <taxon>Eukaryota</taxon>
        <taxon>Viridiplantae</taxon>
        <taxon>Streptophyta</taxon>
        <taxon>Embryophyta</taxon>
        <taxon>Tracheophyta</taxon>
        <taxon>Spermatophyta</taxon>
        <taxon>Magnoliopsida</taxon>
        <taxon>eudicotyledons</taxon>
        <taxon>Gunneridae</taxon>
        <taxon>Pentapetalae</taxon>
        <taxon>rosids</taxon>
        <taxon>fabids</taxon>
        <taxon>Malpighiales</taxon>
        <taxon>Salicaceae</taxon>
        <taxon>Saliceae</taxon>
        <taxon>Salix</taxon>
    </lineage>
</organism>
<keyword evidence="2" id="KW-1185">Reference proteome</keyword>
<gene>
    <name evidence="1" type="ORF">OIU74_007920</name>
</gene>
<comment type="caution">
    <text evidence="1">The sequence shown here is derived from an EMBL/GenBank/DDBJ whole genome shotgun (WGS) entry which is preliminary data.</text>
</comment>
<proteinExistence type="predicted"/>
<reference evidence="1" key="2">
    <citation type="journal article" date="2023" name="Int. J. Mol. Sci.">
        <title>De Novo Assembly and Annotation of 11 Diverse Shrub Willow (Salix) Genomes Reveals Novel Gene Organization in Sex-Linked Regions.</title>
        <authorList>
            <person name="Hyden B."/>
            <person name="Feng K."/>
            <person name="Yates T.B."/>
            <person name="Jawdy S."/>
            <person name="Cereghino C."/>
            <person name="Smart L.B."/>
            <person name="Muchero W."/>
        </authorList>
    </citation>
    <scope>NUCLEOTIDE SEQUENCE</scope>
    <source>
        <tissue evidence="1">Shoot tip</tissue>
    </source>
</reference>
<evidence type="ECO:0000313" key="1">
    <source>
        <dbReference type="EMBL" id="KAJ6723442.1"/>
    </source>
</evidence>
<protein>
    <submittedName>
        <fullName evidence="1">Uncharacterized protein</fullName>
    </submittedName>
</protein>
<name>A0A9Q0U4U9_9ROSI</name>
<reference evidence="1" key="1">
    <citation type="submission" date="2022-11" db="EMBL/GenBank/DDBJ databases">
        <authorList>
            <person name="Hyden B.L."/>
            <person name="Feng K."/>
            <person name="Yates T."/>
            <person name="Jawdy S."/>
            <person name="Smart L.B."/>
            <person name="Muchero W."/>
        </authorList>
    </citation>
    <scope>NUCLEOTIDE SEQUENCE</scope>
    <source>
        <tissue evidence="1">Shoot tip</tissue>
    </source>
</reference>
<dbReference type="AlphaFoldDB" id="A0A9Q0U4U9"/>
<dbReference type="EMBL" id="JAPFFM010000013">
    <property type="protein sequence ID" value="KAJ6723442.1"/>
    <property type="molecule type" value="Genomic_DNA"/>
</dbReference>
<dbReference type="Proteomes" id="UP001151752">
    <property type="component" value="Chromosome 14"/>
</dbReference>
<sequence length="72" mass="7716">MGLSVWLVWAEGGFHRNPAALKSLLGSARLELGMGPDRVSDGSAVGWVALATFDRGSCWMLSTGESHRRRSG</sequence>